<dbReference type="Proteomes" id="UP000405524">
    <property type="component" value="Unassembled WGS sequence"/>
</dbReference>
<protein>
    <submittedName>
        <fullName evidence="1">Uncharacterized protein</fullName>
    </submittedName>
</protein>
<dbReference type="GeneID" id="77465353"/>
<proteinExistence type="predicted"/>
<name>A0A5K1ISH5_9ACTN</name>
<dbReference type="RefSeq" id="WP_152063097.1">
    <property type="nucleotide sequence ID" value="NZ_CABWIC010000007.1"/>
</dbReference>
<accession>A0A5K1ISH5</accession>
<evidence type="ECO:0000313" key="1">
    <source>
        <dbReference type="EMBL" id="VWL91589.1"/>
    </source>
</evidence>
<organism evidence="1 2">
    <name type="scientific">Collinsella intestinalis</name>
    <dbReference type="NCBI Taxonomy" id="147207"/>
    <lineage>
        <taxon>Bacteria</taxon>
        <taxon>Bacillati</taxon>
        <taxon>Actinomycetota</taxon>
        <taxon>Coriobacteriia</taxon>
        <taxon>Coriobacteriales</taxon>
        <taxon>Coriobacteriaceae</taxon>
        <taxon>Collinsella</taxon>
    </lineage>
</organism>
<gene>
    <name evidence="1" type="ORF">JKKLCJKK_00362</name>
</gene>
<sequence length="83" mass="9604">MGDFNLPDNCTGEQVDAAHGEPDRDRVCMWCRHCIEECCDMGLCERRLKSEPQDFDSWLGVVDYIGDARVDMQVDSCAHWKEY</sequence>
<dbReference type="OrthoDB" id="9909285at2"/>
<dbReference type="EMBL" id="CABWIC010000007">
    <property type="protein sequence ID" value="VWL91589.1"/>
    <property type="molecule type" value="Genomic_DNA"/>
</dbReference>
<evidence type="ECO:0000313" key="2">
    <source>
        <dbReference type="Proteomes" id="UP000405524"/>
    </source>
</evidence>
<reference evidence="1 2" key="1">
    <citation type="submission" date="2019-10" db="EMBL/GenBank/DDBJ databases">
        <authorList>
            <person name="Wolf R A."/>
        </authorList>
    </citation>
    <scope>NUCLEOTIDE SEQUENCE [LARGE SCALE GENOMIC DNA]</scope>
    <source>
        <strain evidence="1">Collinsella_intestinalis_DSM_13632</strain>
    </source>
</reference>
<dbReference type="AlphaFoldDB" id="A0A5K1ISH5"/>